<proteinExistence type="predicted"/>
<feature type="signal peptide" evidence="1">
    <location>
        <begin position="1"/>
        <end position="18"/>
    </location>
</feature>
<dbReference type="EMBL" id="JAVRIA010000002">
    <property type="protein sequence ID" value="MDT0558183.1"/>
    <property type="molecule type" value="Genomic_DNA"/>
</dbReference>
<evidence type="ECO:0000259" key="2">
    <source>
        <dbReference type="Pfam" id="PF08239"/>
    </source>
</evidence>
<gene>
    <name evidence="3" type="ORF">RM697_05975</name>
</gene>
<dbReference type="RefSeq" id="WP_311426951.1">
    <property type="nucleotide sequence ID" value="NZ_JAVRIA010000002.1"/>
</dbReference>
<protein>
    <submittedName>
        <fullName evidence="3">SH3 domain-containing protein</fullName>
    </submittedName>
</protein>
<feature type="domain" description="SH3b" evidence="2">
    <location>
        <begin position="29"/>
        <end position="98"/>
    </location>
</feature>
<name>A0ABU2YJ50_9FLAO</name>
<accession>A0ABU2YJ50</accession>
<comment type="caution">
    <text evidence="3">The sequence shown here is derived from an EMBL/GenBank/DDBJ whole genome shotgun (WGS) entry which is preliminary data.</text>
</comment>
<organism evidence="3 4">
    <name type="scientific">Microcosmobacter mediterraneus</name>
    <dbReference type="NCBI Taxonomy" id="3075607"/>
    <lineage>
        <taxon>Bacteria</taxon>
        <taxon>Pseudomonadati</taxon>
        <taxon>Bacteroidota</taxon>
        <taxon>Flavobacteriia</taxon>
        <taxon>Flavobacteriales</taxon>
        <taxon>Flavobacteriaceae</taxon>
        <taxon>Microcosmobacter</taxon>
    </lineage>
</organism>
<dbReference type="Pfam" id="PF08239">
    <property type="entry name" value="SH3_3"/>
    <property type="match status" value="1"/>
</dbReference>
<dbReference type="InterPro" id="IPR003646">
    <property type="entry name" value="SH3-like_bac-type"/>
</dbReference>
<evidence type="ECO:0000313" key="3">
    <source>
        <dbReference type="EMBL" id="MDT0558183.1"/>
    </source>
</evidence>
<sequence length="287" mass="32994">MIFRILVVACFALSVAQAQDIQYVFAENGLVVREKPNQGAVKVGLLDYGTAVEIIEHTNLSLDIKDNSGKITGQWVKIKGRTTDEFFEEGYVFNGYLTEREIHSPLKIKFDAFTVFVDELAKDSSLKNAELNDDTTPIFKIEQGVSPENRYLKVKHHQNYRTIEVFQRHRNSIVVTQGKENKLIDYQHYNSSWRPLKMLPSSGNIFKTITFSKKEYKRFGKINKQELNMFIKTQCCTDCNTLTSETKALKNIPYTIMPSQIQLKVVMTDIDGYKTEKIIIFELPLEG</sequence>
<feature type="chain" id="PRO_5045411433" evidence="1">
    <location>
        <begin position="19"/>
        <end position="287"/>
    </location>
</feature>
<reference evidence="3 4" key="1">
    <citation type="submission" date="2023-09" db="EMBL/GenBank/DDBJ databases">
        <authorList>
            <person name="Rey-Velasco X."/>
        </authorList>
    </citation>
    <scope>NUCLEOTIDE SEQUENCE [LARGE SCALE GENOMIC DNA]</scope>
    <source>
        <strain evidence="3 4">W332</strain>
    </source>
</reference>
<evidence type="ECO:0000313" key="4">
    <source>
        <dbReference type="Proteomes" id="UP001259492"/>
    </source>
</evidence>
<dbReference type="Proteomes" id="UP001259492">
    <property type="component" value="Unassembled WGS sequence"/>
</dbReference>
<evidence type="ECO:0000256" key="1">
    <source>
        <dbReference type="SAM" id="SignalP"/>
    </source>
</evidence>
<keyword evidence="4" id="KW-1185">Reference proteome</keyword>
<dbReference type="Gene3D" id="2.30.30.40">
    <property type="entry name" value="SH3 Domains"/>
    <property type="match status" value="1"/>
</dbReference>
<keyword evidence="1" id="KW-0732">Signal</keyword>